<reference evidence="1 2" key="1">
    <citation type="submission" date="2017-09" db="EMBL/GenBank/DDBJ databases">
        <title>Depth-based differentiation of microbial function through sediment-hosted aquifers and enrichment of novel symbionts in the deep terrestrial subsurface.</title>
        <authorList>
            <person name="Probst A.J."/>
            <person name="Ladd B."/>
            <person name="Jarett J.K."/>
            <person name="Geller-Mcgrath D.E."/>
            <person name="Sieber C.M."/>
            <person name="Emerson J.B."/>
            <person name="Anantharaman K."/>
            <person name="Thomas B.C."/>
            <person name="Malmstrom R."/>
            <person name="Stieglmeier M."/>
            <person name="Klingl A."/>
            <person name="Woyke T."/>
            <person name="Ryan C.M."/>
            <person name="Banfield J.F."/>
        </authorList>
    </citation>
    <scope>NUCLEOTIDE SEQUENCE [LARGE SCALE GENOMIC DNA]</scope>
    <source>
        <strain evidence="1">CG11_big_fil_rev_8_21_14_0_20_46_11</strain>
    </source>
</reference>
<sequence>MGDSKKPEKNGQQEATPLASMMKAFLSNLEVNIPTNEIPVDFFGIIFERFYNHFYDKGEGESGDSAFKRITEVNGIKVEFEEGILLPYSKKDRSGGKYRIIVLPDKGETLEEKDLRTFQVLKEFDCLEALGTFQLVLSMLNSYLHHPQNLIDFLKKSDPNPSSEMQKIYSSMFEWLEKKGSQLKGVKL</sequence>
<dbReference type="Proteomes" id="UP000229342">
    <property type="component" value="Unassembled WGS sequence"/>
</dbReference>
<comment type="caution">
    <text evidence="1">The sequence shown here is derived from an EMBL/GenBank/DDBJ whole genome shotgun (WGS) entry which is preliminary data.</text>
</comment>
<protein>
    <submittedName>
        <fullName evidence="1">Uncharacterized protein</fullName>
    </submittedName>
</protein>
<evidence type="ECO:0000313" key="2">
    <source>
        <dbReference type="Proteomes" id="UP000229342"/>
    </source>
</evidence>
<proteinExistence type="predicted"/>
<gene>
    <name evidence="1" type="ORF">COV91_03545</name>
</gene>
<evidence type="ECO:0000313" key="1">
    <source>
        <dbReference type="EMBL" id="PIQ68576.1"/>
    </source>
</evidence>
<accession>A0A2H0KBF0</accession>
<organism evidence="1 2">
    <name type="scientific">Candidatus Taylorbacteria bacterium CG11_big_fil_rev_8_21_14_0_20_46_11</name>
    <dbReference type="NCBI Taxonomy" id="1975025"/>
    <lineage>
        <taxon>Bacteria</taxon>
        <taxon>Candidatus Tayloriibacteriota</taxon>
    </lineage>
</organism>
<dbReference type="AlphaFoldDB" id="A0A2H0KBF0"/>
<name>A0A2H0KBF0_9BACT</name>
<dbReference type="EMBL" id="PCVG01000044">
    <property type="protein sequence ID" value="PIQ68576.1"/>
    <property type="molecule type" value="Genomic_DNA"/>
</dbReference>